<organism evidence="2 4">
    <name type="scientific">Limosilactobacillus vaginalis</name>
    <dbReference type="NCBI Taxonomy" id="1633"/>
    <lineage>
        <taxon>Bacteria</taxon>
        <taxon>Bacillati</taxon>
        <taxon>Bacillota</taxon>
        <taxon>Bacilli</taxon>
        <taxon>Lactobacillales</taxon>
        <taxon>Lactobacillaceae</taxon>
        <taxon>Limosilactobacillus</taxon>
    </lineage>
</organism>
<name>A0AAP3GRI5_9LACO</name>
<dbReference type="Proteomes" id="UP001212401">
    <property type="component" value="Unassembled WGS sequence"/>
</dbReference>
<evidence type="ECO:0000313" key="5">
    <source>
        <dbReference type="Proteomes" id="UP001527392"/>
    </source>
</evidence>
<comment type="caution">
    <text evidence="2">The sequence shown here is derived from an EMBL/GenBank/DDBJ whole genome shotgun (WGS) entry which is preliminary data.</text>
</comment>
<proteinExistence type="predicted"/>
<dbReference type="GeneID" id="75082169"/>
<dbReference type="AlphaFoldDB" id="A0AAP3GRI5"/>
<dbReference type="EMBL" id="JAKHMS010000001">
    <property type="protein sequence ID" value="MCZ3780671.1"/>
    <property type="molecule type" value="Genomic_DNA"/>
</dbReference>
<feature type="domain" description="Cytochrome b5 heme-binding" evidence="1">
    <location>
        <begin position="6"/>
        <end position="77"/>
    </location>
</feature>
<dbReference type="Pfam" id="PF00173">
    <property type="entry name" value="Cyt-b5"/>
    <property type="match status" value="1"/>
</dbReference>
<evidence type="ECO:0000313" key="2">
    <source>
        <dbReference type="EMBL" id="MCZ3667103.1"/>
    </source>
</evidence>
<dbReference type="InterPro" id="IPR001199">
    <property type="entry name" value="Cyt_B5-like_heme/steroid-bd"/>
</dbReference>
<dbReference type="RefSeq" id="WP_003716945.1">
    <property type="nucleotide sequence ID" value="NZ_CAJFIS010000002.1"/>
</dbReference>
<sequence length="82" mass="8948">MTTRIFTAEELAKYNGQDGNPAYVAIDGTVYDVSNVPAWRNGKHHGNLAGHDVSAAIQRSLHMKRVLEDLPVVGKFTGDPEV</sequence>
<evidence type="ECO:0000259" key="1">
    <source>
        <dbReference type="SMART" id="SM01117"/>
    </source>
</evidence>
<evidence type="ECO:0000313" key="3">
    <source>
        <dbReference type="EMBL" id="MCZ3780671.1"/>
    </source>
</evidence>
<gene>
    <name evidence="3" type="ORF">L2504_00700</name>
    <name evidence="2" type="ORF">L2724_02220</name>
</gene>
<dbReference type="SMART" id="SM01117">
    <property type="entry name" value="Cyt-b5"/>
    <property type="match status" value="1"/>
</dbReference>
<dbReference type="SUPFAM" id="SSF55856">
    <property type="entry name" value="Cytochrome b5-like heme/steroid binding domain"/>
    <property type="match status" value="1"/>
</dbReference>
<dbReference type="InterPro" id="IPR036400">
    <property type="entry name" value="Cyt_B5-like_heme/steroid_sf"/>
</dbReference>
<protein>
    <submittedName>
        <fullName evidence="2">Cytochrome B5</fullName>
    </submittedName>
</protein>
<dbReference type="Gene3D" id="3.10.120.10">
    <property type="entry name" value="Cytochrome b5-like heme/steroid binding domain"/>
    <property type="match status" value="1"/>
</dbReference>
<reference evidence="2 5" key="1">
    <citation type="submission" date="2022-01" db="EMBL/GenBank/DDBJ databases">
        <title>VMRC isolate genome collection.</title>
        <authorList>
            <person name="France M."/>
            <person name="Rutt L."/>
            <person name="Humphrys M."/>
            <person name="Ravel J."/>
        </authorList>
    </citation>
    <scope>NUCLEOTIDE SEQUENCE</scope>
    <source>
        <strain evidence="3 5">C0030B4</strain>
        <strain evidence="2">C0048A1</strain>
    </source>
</reference>
<dbReference type="Proteomes" id="UP001527392">
    <property type="component" value="Unassembled WGS sequence"/>
</dbReference>
<accession>A0AAP3GRI5</accession>
<evidence type="ECO:0000313" key="4">
    <source>
        <dbReference type="Proteomes" id="UP001212401"/>
    </source>
</evidence>
<dbReference type="EMBL" id="JAKHPH010000003">
    <property type="protein sequence ID" value="MCZ3667103.1"/>
    <property type="molecule type" value="Genomic_DNA"/>
</dbReference>
<keyword evidence="5" id="KW-1185">Reference proteome</keyword>